<accession>A0ACB8H494</accession>
<dbReference type="Proteomes" id="UP000664032">
    <property type="component" value="Unassembled WGS sequence"/>
</dbReference>
<proteinExistence type="predicted"/>
<name>A0ACB8H494_PSICU</name>
<gene>
    <name evidence="1" type="ORF">JR316_0004634</name>
</gene>
<sequence length="77" mass="8445">MKSHWSSSHYGNGNGGNHSGILEAIILKDIRGISACQSQILKMPAPRFVKDRNIHCLAGVKTNYDRGGNRIPRALSE</sequence>
<reference evidence="1" key="1">
    <citation type="submission" date="2021-10" db="EMBL/GenBank/DDBJ databases">
        <title>Psilocybe cubensis genome.</title>
        <authorList>
            <person name="Mckernan K.J."/>
            <person name="Crawford S."/>
            <person name="Trippe A."/>
            <person name="Kane L.T."/>
            <person name="Mclaughlin S."/>
        </authorList>
    </citation>
    <scope>NUCLEOTIDE SEQUENCE</scope>
    <source>
        <strain evidence="1">MGC-MH-2018</strain>
    </source>
</reference>
<comment type="caution">
    <text evidence="1">The sequence shown here is derived from an EMBL/GenBank/DDBJ whole genome shotgun (WGS) entry which is preliminary data.</text>
</comment>
<dbReference type="EMBL" id="JAFIQS020000004">
    <property type="protein sequence ID" value="KAH9482534.1"/>
    <property type="molecule type" value="Genomic_DNA"/>
</dbReference>
<keyword evidence="2" id="KW-1185">Reference proteome</keyword>
<evidence type="ECO:0000313" key="2">
    <source>
        <dbReference type="Proteomes" id="UP000664032"/>
    </source>
</evidence>
<evidence type="ECO:0000313" key="1">
    <source>
        <dbReference type="EMBL" id="KAH9482534.1"/>
    </source>
</evidence>
<organism evidence="1 2">
    <name type="scientific">Psilocybe cubensis</name>
    <name type="common">Psychedelic mushroom</name>
    <name type="synonym">Stropharia cubensis</name>
    <dbReference type="NCBI Taxonomy" id="181762"/>
    <lineage>
        <taxon>Eukaryota</taxon>
        <taxon>Fungi</taxon>
        <taxon>Dikarya</taxon>
        <taxon>Basidiomycota</taxon>
        <taxon>Agaricomycotina</taxon>
        <taxon>Agaricomycetes</taxon>
        <taxon>Agaricomycetidae</taxon>
        <taxon>Agaricales</taxon>
        <taxon>Agaricineae</taxon>
        <taxon>Strophariaceae</taxon>
        <taxon>Psilocybe</taxon>
    </lineage>
</organism>
<protein>
    <submittedName>
        <fullName evidence="1">Uncharacterized protein</fullName>
    </submittedName>
</protein>